<evidence type="ECO:0000313" key="4">
    <source>
        <dbReference type="Proteomes" id="UP001500460"/>
    </source>
</evidence>
<sequence length="556" mass="58376">MALAGSLVLTSAAVPASVAAAAPAQSRSHAAGSQDAALAFDPSRYTTITVTVDGRPLQVRWYKEICYVANPVAAAAQQPGGPGGGTTTISNTACGYQSMNVFVPESAFGDQGAPIYFAVNNSGWMASYIRASVTAGAAYNSATSNVGAALKAGYVFVDVASRSRGLIGADGSFPGKAPAAVTDAKAAVRYLRLNDIAMPGSAERIVVNGTSGGGALASALGASGNSAEYTPYLAAIGAAGIDAEGRSTLRDDVFAVSAYCPITDLGNADIAYEWLYNALGTRDTTGQNLSPEAAAEIAARFAAYEKSLGLRNPDGSRLTAATMLDTIQQEVVRSAETYLKQDAAHSIPPLGDTFQITAGGTTKSYVNDWIDVDTATRTVRSVDMTKYLAFVATQAALKTTPAFDAVGVAGNTTSRTETNLFGPPTQMYLNYTEYSWNHNDVPGDGSGLDDTGLTWKQYTAQPSTTVDDQIHLINPMDFIGTKADTAPNWYVRHGTRDRDTAFTVSVNLDRALAADKQVEDLDYRLAWNQPHAGNYDVPEAMAWIARIVQKAGDPLA</sequence>
<dbReference type="EMBL" id="BAAATK010000025">
    <property type="protein sequence ID" value="GAA2444172.1"/>
    <property type="molecule type" value="Genomic_DNA"/>
</dbReference>
<evidence type="ECO:0000256" key="1">
    <source>
        <dbReference type="SAM" id="SignalP"/>
    </source>
</evidence>
<dbReference type="InterPro" id="IPR048124">
    <property type="entry name" value="Tannase_B"/>
</dbReference>
<dbReference type="Gene3D" id="3.40.50.1820">
    <property type="entry name" value="alpha/beta hydrolase"/>
    <property type="match status" value="1"/>
</dbReference>
<feature type="chain" id="PRO_5047238142" evidence="1">
    <location>
        <begin position="21"/>
        <end position="556"/>
    </location>
</feature>
<feature type="domain" description="BD-FAE-like" evidence="2">
    <location>
        <begin position="113"/>
        <end position="228"/>
    </location>
</feature>
<protein>
    <submittedName>
        <fullName evidence="3">Subtype B tannase</fullName>
    </submittedName>
</protein>
<dbReference type="Proteomes" id="UP001500460">
    <property type="component" value="Unassembled WGS sequence"/>
</dbReference>
<evidence type="ECO:0000313" key="3">
    <source>
        <dbReference type="EMBL" id="GAA2444172.1"/>
    </source>
</evidence>
<keyword evidence="4" id="KW-1185">Reference proteome</keyword>
<organism evidence="3 4">
    <name type="scientific">Streptomyces glaucus</name>
    <dbReference type="NCBI Taxonomy" id="284029"/>
    <lineage>
        <taxon>Bacteria</taxon>
        <taxon>Bacillati</taxon>
        <taxon>Actinomycetota</taxon>
        <taxon>Actinomycetes</taxon>
        <taxon>Kitasatosporales</taxon>
        <taxon>Streptomycetaceae</taxon>
        <taxon>Streptomyces</taxon>
    </lineage>
</organism>
<dbReference type="InterPro" id="IPR049492">
    <property type="entry name" value="BD-FAE-like_dom"/>
</dbReference>
<reference evidence="3 4" key="1">
    <citation type="journal article" date="2019" name="Int. J. Syst. Evol. Microbiol.">
        <title>The Global Catalogue of Microorganisms (GCM) 10K type strain sequencing project: providing services to taxonomists for standard genome sequencing and annotation.</title>
        <authorList>
            <consortium name="The Broad Institute Genomics Platform"/>
            <consortium name="The Broad Institute Genome Sequencing Center for Infectious Disease"/>
            <person name="Wu L."/>
            <person name="Ma J."/>
        </authorList>
    </citation>
    <scope>NUCLEOTIDE SEQUENCE [LARGE SCALE GENOMIC DNA]</scope>
    <source>
        <strain evidence="3 4">JCM 6922</strain>
    </source>
</reference>
<name>A0ABN3JYM0_9ACTN</name>
<evidence type="ECO:0000259" key="2">
    <source>
        <dbReference type="Pfam" id="PF20434"/>
    </source>
</evidence>
<dbReference type="InterPro" id="IPR029058">
    <property type="entry name" value="AB_hydrolase_fold"/>
</dbReference>
<dbReference type="SUPFAM" id="SSF53474">
    <property type="entry name" value="alpha/beta-Hydrolases"/>
    <property type="match status" value="1"/>
</dbReference>
<gene>
    <name evidence="3" type="ORF">GCM10010421_39150</name>
</gene>
<dbReference type="RefSeq" id="WP_344605180.1">
    <property type="nucleotide sequence ID" value="NZ_BAAATK010000025.1"/>
</dbReference>
<proteinExistence type="predicted"/>
<keyword evidence="1" id="KW-0732">Signal</keyword>
<comment type="caution">
    <text evidence="3">The sequence shown here is derived from an EMBL/GenBank/DDBJ whole genome shotgun (WGS) entry which is preliminary data.</text>
</comment>
<dbReference type="NCBIfam" id="NF041556">
    <property type="entry name" value="tannase_B"/>
    <property type="match status" value="1"/>
</dbReference>
<feature type="signal peptide" evidence="1">
    <location>
        <begin position="1"/>
        <end position="20"/>
    </location>
</feature>
<dbReference type="Pfam" id="PF20434">
    <property type="entry name" value="BD-FAE"/>
    <property type="match status" value="1"/>
</dbReference>
<accession>A0ABN3JYM0</accession>